<accession>A0A0A8YP58</accession>
<dbReference type="EMBL" id="GBRH01270099">
    <property type="protein sequence ID" value="JAD27796.1"/>
    <property type="molecule type" value="Transcribed_RNA"/>
</dbReference>
<name>A0A0A8YP58_ARUDO</name>
<reference evidence="1" key="2">
    <citation type="journal article" date="2015" name="Data Brief">
        <title>Shoot transcriptome of the giant reed, Arundo donax.</title>
        <authorList>
            <person name="Barrero R.A."/>
            <person name="Guerrero F.D."/>
            <person name="Moolhuijzen P."/>
            <person name="Goolsby J.A."/>
            <person name="Tidwell J."/>
            <person name="Bellgard S.E."/>
            <person name="Bellgard M.I."/>
        </authorList>
    </citation>
    <scope>NUCLEOTIDE SEQUENCE</scope>
    <source>
        <tissue evidence="1">Shoot tissue taken approximately 20 cm above the soil surface</tissue>
    </source>
</reference>
<protein>
    <submittedName>
        <fullName evidence="1">Uncharacterized protein</fullName>
    </submittedName>
</protein>
<sequence>MKMHAFTCLTALQMYAFTCLTALQQQQQHCSVL</sequence>
<dbReference type="AlphaFoldDB" id="A0A0A8YP58"/>
<organism evidence="1">
    <name type="scientific">Arundo donax</name>
    <name type="common">Giant reed</name>
    <name type="synonym">Donax arundinaceus</name>
    <dbReference type="NCBI Taxonomy" id="35708"/>
    <lineage>
        <taxon>Eukaryota</taxon>
        <taxon>Viridiplantae</taxon>
        <taxon>Streptophyta</taxon>
        <taxon>Embryophyta</taxon>
        <taxon>Tracheophyta</taxon>
        <taxon>Spermatophyta</taxon>
        <taxon>Magnoliopsida</taxon>
        <taxon>Liliopsida</taxon>
        <taxon>Poales</taxon>
        <taxon>Poaceae</taxon>
        <taxon>PACMAD clade</taxon>
        <taxon>Arundinoideae</taxon>
        <taxon>Arundineae</taxon>
        <taxon>Arundo</taxon>
    </lineage>
</organism>
<reference evidence="1" key="1">
    <citation type="submission" date="2014-09" db="EMBL/GenBank/DDBJ databases">
        <authorList>
            <person name="Magalhaes I.L.F."/>
            <person name="Oliveira U."/>
            <person name="Santos F.R."/>
            <person name="Vidigal T.H.D.A."/>
            <person name="Brescovit A.D."/>
            <person name="Santos A.J."/>
        </authorList>
    </citation>
    <scope>NUCLEOTIDE SEQUENCE</scope>
    <source>
        <tissue evidence="1">Shoot tissue taken approximately 20 cm above the soil surface</tissue>
    </source>
</reference>
<proteinExistence type="predicted"/>
<evidence type="ECO:0000313" key="1">
    <source>
        <dbReference type="EMBL" id="JAD27796.1"/>
    </source>
</evidence>